<evidence type="ECO:0000256" key="4">
    <source>
        <dbReference type="ARBA" id="ARBA00017522"/>
    </source>
</evidence>
<dbReference type="NCBIfam" id="TIGR01528">
    <property type="entry name" value="NMN_trans_PnuC"/>
    <property type="match status" value="1"/>
</dbReference>
<evidence type="ECO:0000256" key="3">
    <source>
        <dbReference type="ARBA" id="ARBA00006669"/>
    </source>
</evidence>
<keyword evidence="6" id="KW-1003">Cell membrane</keyword>
<evidence type="ECO:0000256" key="1">
    <source>
        <dbReference type="ARBA" id="ARBA00002672"/>
    </source>
</evidence>
<dbReference type="InterPro" id="IPR006419">
    <property type="entry name" value="NMN_transpt_PnuC"/>
</dbReference>
<comment type="caution">
    <text evidence="11">The sequence shown here is derived from an EMBL/GenBank/DDBJ whole genome shotgun (WGS) entry which is preliminary data.</text>
</comment>
<accession>A0ABS5J290</accession>
<evidence type="ECO:0000256" key="10">
    <source>
        <dbReference type="SAM" id="Phobius"/>
    </source>
</evidence>
<feature type="transmembrane region" description="Helical" evidence="10">
    <location>
        <begin position="20"/>
        <end position="38"/>
    </location>
</feature>
<keyword evidence="12" id="KW-1185">Reference proteome</keyword>
<gene>
    <name evidence="11" type="primary">pnuC</name>
    <name evidence="11" type="ORF">KE626_18655</name>
</gene>
<feature type="transmembrane region" description="Helical" evidence="10">
    <location>
        <begin position="185"/>
        <end position="205"/>
    </location>
</feature>
<evidence type="ECO:0000256" key="6">
    <source>
        <dbReference type="ARBA" id="ARBA00022475"/>
    </source>
</evidence>
<dbReference type="EMBL" id="JAGTXB010000009">
    <property type="protein sequence ID" value="MBS0029351.1"/>
    <property type="molecule type" value="Genomic_DNA"/>
</dbReference>
<keyword evidence="8 10" id="KW-1133">Transmembrane helix</keyword>
<feature type="transmembrane region" description="Helical" evidence="10">
    <location>
        <begin position="68"/>
        <end position="85"/>
    </location>
</feature>
<sequence>MTSFFSIHHTFFTAMGYSVSYVEFIGTVTGLICIWLAARDHIFTWPVGLINVSCFFILFWQLQLYADMFLQIYFFATGVYGWIFWFRKQPENEPVYALENRQRWLLGGAATVLTAITGFIISRLHTWWPGVFEHPAAYPYTDSLVAVLSVIANILLAKRIWENWLLWVIVDVVATAIYFQKGVKFLGIEYFILLIIAAMGLVKWVKSYQQQSLTAK</sequence>
<evidence type="ECO:0000256" key="9">
    <source>
        <dbReference type="ARBA" id="ARBA00023136"/>
    </source>
</evidence>
<evidence type="ECO:0000256" key="5">
    <source>
        <dbReference type="ARBA" id="ARBA00022448"/>
    </source>
</evidence>
<name>A0ABS5J290_9BACT</name>
<keyword evidence="9 10" id="KW-0472">Membrane</keyword>
<feature type="transmembrane region" description="Helical" evidence="10">
    <location>
        <begin position="105"/>
        <end position="125"/>
    </location>
</feature>
<evidence type="ECO:0000256" key="8">
    <source>
        <dbReference type="ARBA" id="ARBA00022989"/>
    </source>
</evidence>
<feature type="transmembrane region" description="Helical" evidence="10">
    <location>
        <begin position="137"/>
        <end position="156"/>
    </location>
</feature>
<comment type="subcellular location">
    <subcellularLocation>
        <location evidence="2">Cell membrane</location>
        <topology evidence="2">Multi-pass membrane protein</topology>
    </subcellularLocation>
</comment>
<comment type="similarity">
    <text evidence="3">Belongs to the nicotinamide ribonucleoside (NR) uptake permease (TC 4.B.1) family.</text>
</comment>
<evidence type="ECO:0000256" key="2">
    <source>
        <dbReference type="ARBA" id="ARBA00004651"/>
    </source>
</evidence>
<organism evidence="11 12">
    <name type="scientific">Chitinophaga hostae</name>
    <dbReference type="NCBI Taxonomy" id="2831022"/>
    <lineage>
        <taxon>Bacteria</taxon>
        <taxon>Pseudomonadati</taxon>
        <taxon>Bacteroidota</taxon>
        <taxon>Chitinophagia</taxon>
        <taxon>Chitinophagales</taxon>
        <taxon>Chitinophagaceae</taxon>
        <taxon>Chitinophaga</taxon>
    </lineage>
</organism>
<dbReference type="RefSeq" id="WP_211974452.1">
    <property type="nucleotide sequence ID" value="NZ_CBFHAM010000054.1"/>
</dbReference>
<evidence type="ECO:0000256" key="7">
    <source>
        <dbReference type="ARBA" id="ARBA00022692"/>
    </source>
</evidence>
<reference evidence="11 12" key="1">
    <citation type="submission" date="2021-04" db="EMBL/GenBank/DDBJ databases">
        <title>Chitinophaga sp. nov., isolated from the rhizosphere soil.</title>
        <authorList>
            <person name="He S."/>
        </authorList>
    </citation>
    <scope>NUCLEOTIDE SEQUENCE [LARGE SCALE GENOMIC DNA]</scope>
    <source>
        <strain evidence="11 12">2R12</strain>
    </source>
</reference>
<dbReference type="PANTHER" id="PTHR36122:SF2">
    <property type="entry name" value="NICOTINAMIDE RIBOSIDE TRANSPORTER PNUC"/>
    <property type="match status" value="1"/>
</dbReference>
<comment type="function">
    <text evidence="1">Required for nicotinamide riboside transport across the inner membrane.</text>
</comment>
<dbReference type="Proteomes" id="UP000676386">
    <property type="component" value="Unassembled WGS sequence"/>
</dbReference>
<protein>
    <recommendedName>
        <fullName evidence="4">Nicotinamide riboside transporter PnuC</fullName>
    </recommendedName>
</protein>
<keyword evidence="7 10" id="KW-0812">Transmembrane</keyword>
<dbReference type="Pfam" id="PF04973">
    <property type="entry name" value="NMN_transporter"/>
    <property type="match status" value="1"/>
</dbReference>
<evidence type="ECO:0000313" key="11">
    <source>
        <dbReference type="EMBL" id="MBS0029351.1"/>
    </source>
</evidence>
<feature type="transmembrane region" description="Helical" evidence="10">
    <location>
        <begin position="45"/>
        <end position="62"/>
    </location>
</feature>
<evidence type="ECO:0000313" key="12">
    <source>
        <dbReference type="Proteomes" id="UP000676386"/>
    </source>
</evidence>
<proteinExistence type="inferred from homology"/>
<keyword evidence="5" id="KW-0813">Transport</keyword>
<feature type="transmembrane region" description="Helical" evidence="10">
    <location>
        <begin position="163"/>
        <end position="179"/>
    </location>
</feature>
<dbReference type="PANTHER" id="PTHR36122">
    <property type="entry name" value="NICOTINAMIDE RIBOSIDE TRANSPORTER PNUC"/>
    <property type="match status" value="1"/>
</dbReference>